<sequence>MTYLRFRSDILGSSDGAPARAVLCIMAFLLCWQVPGSLPWFIGGMVGVILLDMAMSWLDDRMRDREWVRVTNVWMQLRPQEIMESFLDDWYIWAQHKLLPGKYGEGEVSFRDEDTLCTAFWHWQGYIAERYGITQNSVTWATWRARCNEAGIIMRKQLMEFAHGTLKERVSSKDPFCDVFWLEDEYEPGRLPRYHNPIRVQFAYQTRRFHFCHLLAD</sequence>
<evidence type="ECO:0000313" key="2">
    <source>
        <dbReference type="EMBL" id="AIU44275.1"/>
    </source>
</evidence>
<reference evidence="3" key="1">
    <citation type="submission" date="2014-10" db="EMBL/GenBank/DDBJ databases">
        <title>Draft genome sequence of lytic bacteriophage specific to a multidrug resistant bacterium Delftia tsuruhatensis ARB-1.</title>
        <authorList>
            <person name="Bhattacharjee A.S."/>
            <person name="Motlagh A.M."/>
            <person name="Goel R."/>
        </authorList>
    </citation>
    <scope>NUCLEOTIDE SEQUENCE [LARGE SCALE GENOMIC DNA]</scope>
</reference>
<accession>A0A097PAL5</accession>
<dbReference type="Proteomes" id="UP000030040">
    <property type="component" value="Segment"/>
</dbReference>
<evidence type="ECO:0000256" key="1">
    <source>
        <dbReference type="SAM" id="Phobius"/>
    </source>
</evidence>
<gene>
    <name evidence="2" type="ORF">RG2014_021</name>
</gene>
<keyword evidence="1" id="KW-1133">Transmembrane helix</keyword>
<keyword evidence="1" id="KW-0812">Transmembrane</keyword>
<protein>
    <submittedName>
        <fullName evidence="2">Uncharacterized protein</fullName>
    </submittedName>
</protein>
<dbReference type="KEGG" id="vg:24638706"/>
<proteinExistence type="predicted"/>
<name>A0A097PAL5_9CAUD</name>
<dbReference type="EMBL" id="KM879221">
    <property type="protein sequence ID" value="AIU44275.1"/>
    <property type="molecule type" value="Genomic_DNA"/>
</dbReference>
<keyword evidence="1" id="KW-0472">Membrane</keyword>
<keyword evidence="3" id="KW-1185">Reference proteome</keyword>
<organism evidence="2 3">
    <name type="scientific">Delftia phage RG-2014</name>
    <dbReference type="NCBI Taxonomy" id="1563661"/>
    <lineage>
        <taxon>Viruses</taxon>
        <taxon>Duplodnaviria</taxon>
        <taxon>Heunggongvirae</taxon>
        <taxon>Uroviricota</taxon>
        <taxon>Caudoviricetes</taxon>
        <taxon>Schitoviridae</taxon>
        <taxon>Dendoorenvirus</taxon>
        <taxon>Dendoorenvirus RG2014</taxon>
    </lineage>
</organism>
<feature type="transmembrane region" description="Helical" evidence="1">
    <location>
        <begin position="17"/>
        <end position="35"/>
    </location>
</feature>
<evidence type="ECO:0000313" key="3">
    <source>
        <dbReference type="Proteomes" id="UP000030040"/>
    </source>
</evidence>
<dbReference type="RefSeq" id="YP_009148384.1">
    <property type="nucleotide sequence ID" value="NC_027348.2"/>
</dbReference>
<dbReference type="GeneID" id="24638706"/>